<evidence type="ECO:0000313" key="2">
    <source>
        <dbReference type="EMBL" id="KAJ1172246.1"/>
    </source>
</evidence>
<proteinExistence type="predicted"/>
<sequence length="151" mass="16304">MHGIPSVHPPTHFPGLEQGFPSYSPGPVTTIPRRLQRKAQRLPRRTPLTASPHTPGLRSSAICARAHAVRASAVYTTVPASSKPKERTSHNASASPLPKVSAPALSASHYTLLHAPHPGQLAVPALNWLPCSPSLVLSQGYIFNCYIFFYQ</sequence>
<reference evidence="2" key="1">
    <citation type="journal article" date="2022" name="bioRxiv">
        <title>Sequencing and chromosome-scale assembly of the giantPleurodeles waltlgenome.</title>
        <authorList>
            <person name="Brown T."/>
            <person name="Elewa A."/>
            <person name="Iarovenko S."/>
            <person name="Subramanian E."/>
            <person name="Araus A.J."/>
            <person name="Petzold A."/>
            <person name="Susuki M."/>
            <person name="Suzuki K.-i.T."/>
            <person name="Hayashi T."/>
            <person name="Toyoda A."/>
            <person name="Oliveira C."/>
            <person name="Osipova E."/>
            <person name="Leigh N.D."/>
            <person name="Simon A."/>
            <person name="Yun M.H."/>
        </authorList>
    </citation>
    <scope>NUCLEOTIDE SEQUENCE</scope>
    <source>
        <strain evidence="2">20211129_DDA</strain>
        <tissue evidence="2">Liver</tissue>
    </source>
</reference>
<feature type="region of interest" description="Disordered" evidence="1">
    <location>
        <begin position="1"/>
        <end position="57"/>
    </location>
</feature>
<keyword evidence="3" id="KW-1185">Reference proteome</keyword>
<comment type="caution">
    <text evidence="2">The sequence shown here is derived from an EMBL/GenBank/DDBJ whole genome shotgun (WGS) entry which is preliminary data.</text>
</comment>
<dbReference type="EMBL" id="JANPWB010000007">
    <property type="protein sequence ID" value="KAJ1172246.1"/>
    <property type="molecule type" value="Genomic_DNA"/>
</dbReference>
<evidence type="ECO:0000313" key="3">
    <source>
        <dbReference type="Proteomes" id="UP001066276"/>
    </source>
</evidence>
<evidence type="ECO:0000256" key="1">
    <source>
        <dbReference type="SAM" id="MobiDB-lite"/>
    </source>
</evidence>
<feature type="compositionally biased region" description="Basic residues" evidence="1">
    <location>
        <begin position="34"/>
        <end position="44"/>
    </location>
</feature>
<accession>A0AAV7T780</accession>
<dbReference type="AlphaFoldDB" id="A0AAV7T780"/>
<gene>
    <name evidence="2" type="ORF">NDU88_004094</name>
</gene>
<protein>
    <submittedName>
        <fullName evidence="2">Uncharacterized protein</fullName>
    </submittedName>
</protein>
<organism evidence="2 3">
    <name type="scientific">Pleurodeles waltl</name>
    <name type="common">Iberian ribbed newt</name>
    <dbReference type="NCBI Taxonomy" id="8319"/>
    <lineage>
        <taxon>Eukaryota</taxon>
        <taxon>Metazoa</taxon>
        <taxon>Chordata</taxon>
        <taxon>Craniata</taxon>
        <taxon>Vertebrata</taxon>
        <taxon>Euteleostomi</taxon>
        <taxon>Amphibia</taxon>
        <taxon>Batrachia</taxon>
        <taxon>Caudata</taxon>
        <taxon>Salamandroidea</taxon>
        <taxon>Salamandridae</taxon>
        <taxon>Pleurodelinae</taxon>
        <taxon>Pleurodeles</taxon>
    </lineage>
</organism>
<dbReference type="Proteomes" id="UP001066276">
    <property type="component" value="Chromosome 4_1"/>
</dbReference>
<name>A0AAV7T780_PLEWA</name>
<feature type="region of interest" description="Disordered" evidence="1">
    <location>
        <begin position="77"/>
        <end position="100"/>
    </location>
</feature>